<evidence type="ECO:0000259" key="7">
    <source>
        <dbReference type="Pfam" id="PF00884"/>
    </source>
</evidence>
<keyword evidence="2" id="KW-0479">Metal-binding</keyword>
<proteinExistence type="inferred from homology"/>
<dbReference type="EMBL" id="BAABJZ010000058">
    <property type="protein sequence ID" value="GAA4885672.1"/>
    <property type="molecule type" value="Genomic_DNA"/>
</dbReference>
<reference evidence="9" key="1">
    <citation type="journal article" date="2019" name="Int. J. Syst. Evol. Microbiol.">
        <title>The Global Catalogue of Microorganisms (GCM) 10K type strain sequencing project: providing services to taxonomists for standard genome sequencing and annotation.</title>
        <authorList>
            <consortium name="The Broad Institute Genomics Platform"/>
            <consortium name="The Broad Institute Genome Sequencing Center for Infectious Disease"/>
            <person name="Wu L."/>
            <person name="Ma J."/>
        </authorList>
    </citation>
    <scope>NUCLEOTIDE SEQUENCE [LARGE SCALE GENOMIC DNA]</scope>
    <source>
        <strain evidence="9">JCM 18401</strain>
    </source>
</reference>
<feature type="chain" id="PRO_5046257386" evidence="6">
    <location>
        <begin position="25"/>
        <end position="469"/>
    </location>
</feature>
<feature type="domain" description="Sulfatase N-terminal" evidence="7">
    <location>
        <begin position="38"/>
        <end position="347"/>
    </location>
</feature>
<evidence type="ECO:0000256" key="4">
    <source>
        <dbReference type="ARBA" id="ARBA00022837"/>
    </source>
</evidence>
<sequence>MNTRTLIPSLSVVAIAMAGATAHAEQAHSDTSAAPRSPNIVFIYADDMSWTGSSVAMIQGDPSSRSDFYQTPNLEALAATGMVFSNAYSPGALCTPSRAGLLTGQTPAQLRITTPGRGKVDDSRKVLTPQPTTQLPPSITTIGTALKTQGYATALLGKWHIGREDHAGRFGFDQHDEATQNDNQGTPQDPKEIFSLTQRGIEFIEQSVNANQPFYLQISHYAVHSPTQSRPESRDKFNALAAGQYHSDPDYAGMTWDLDTSLAPLLQALDDLGISDNTYVVFSSDHGAPGNRRNPYNAPLFGGKGSLYEGGIRVPLIISGPGVNIGYSDKNVSGTDLFATFASWAGAKVDAPESEDLTPLLTDNDDKFQRRHALLFHYPHYGRGSQTPQTALIADQWKLLRDWEQGSDQLFNLKEDIGETQDLADKEPKTLAKMIALMDARLTNIEAQLPIPNSDYDPNVAPRRRGNRR</sequence>
<dbReference type="InterPro" id="IPR000917">
    <property type="entry name" value="Sulfatase_N"/>
</dbReference>
<organism evidence="8 9">
    <name type="scientific">Ferrimonas pelagia</name>
    <dbReference type="NCBI Taxonomy" id="1177826"/>
    <lineage>
        <taxon>Bacteria</taxon>
        <taxon>Pseudomonadati</taxon>
        <taxon>Pseudomonadota</taxon>
        <taxon>Gammaproteobacteria</taxon>
        <taxon>Alteromonadales</taxon>
        <taxon>Ferrimonadaceae</taxon>
        <taxon>Ferrimonas</taxon>
    </lineage>
</organism>
<comment type="similarity">
    <text evidence="1">Belongs to the sulfatase family.</text>
</comment>
<evidence type="ECO:0000256" key="5">
    <source>
        <dbReference type="SAM" id="MobiDB-lite"/>
    </source>
</evidence>
<evidence type="ECO:0000256" key="2">
    <source>
        <dbReference type="ARBA" id="ARBA00022723"/>
    </source>
</evidence>
<feature type="signal peptide" evidence="6">
    <location>
        <begin position="1"/>
        <end position="24"/>
    </location>
</feature>
<dbReference type="PANTHER" id="PTHR42693">
    <property type="entry name" value="ARYLSULFATASE FAMILY MEMBER"/>
    <property type="match status" value="1"/>
</dbReference>
<feature type="region of interest" description="Disordered" evidence="5">
    <location>
        <begin position="450"/>
        <end position="469"/>
    </location>
</feature>
<keyword evidence="9" id="KW-1185">Reference proteome</keyword>
<dbReference type="PROSITE" id="PS00523">
    <property type="entry name" value="SULFATASE_1"/>
    <property type="match status" value="1"/>
</dbReference>
<dbReference type="Gene3D" id="3.30.1120.10">
    <property type="match status" value="1"/>
</dbReference>
<evidence type="ECO:0000256" key="1">
    <source>
        <dbReference type="ARBA" id="ARBA00008779"/>
    </source>
</evidence>
<evidence type="ECO:0000256" key="3">
    <source>
        <dbReference type="ARBA" id="ARBA00022801"/>
    </source>
</evidence>
<keyword evidence="6" id="KW-0732">Signal</keyword>
<comment type="caution">
    <text evidence="8">The sequence shown here is derived from an EMBL/GenBank/DDBJ whole genome shotgun (WGS) entry which is preliminary data.</text>
</comment>
<dbReference type="Proteomes" id="UP001499988">
    <property type="component" value="Unassembled WGS sequence"/>
</dbReference>
<dbReference type="InterPro" id="IPR050738">
    <property type="entry name" value="Sulfatase"/>
</dbReference>
<protein>
    <submittedName>
        <fullName evidence="8">Sulfatase</fullName>
    </submittedName>
</protein>
<gene>
    <name evidence="8" type="ORF">GCM10023333_18880</name>
</gene>
<dbReference type="CDD" id="cd16144">
    <property type="entry name" value="ARS_like"/>
    <property type="match status" value="1"/>
</dbReference>
<evidence type="ECO:0000256" key="6">
    <source>
        <dbReference type="SAM" id="SignalP"/>
    </source>
</evidence>
<feature type="region of interest" description="Disordered" evidence="5">
    <location>
        <begin position="115"/>
        <end position="135"/>
    </location>
</feature>
<dbReference type="PANTHER" id="PTHR42693:SF33">
    <property type="entry name" value="ARYLSULFATASE"/>
    <property type="match status" value="1"/>
</dbReference>
<dbReference type="SUPFAM" id="SSF53649">
    <property type="entry name" value="Alkaline phosphatase-like"/>
    <property type="match status" value="1"/>
</dbReference>
<accession>A0ABP9ERQ2</accession>
<dbReference type="InterPro" id="IPR017850">
    <property type="entry name" value="Alkaline_phosphatase_core_sf"/>
</dbReference>
<dbReference type="Pfam" id="PF00884">
    <property type="entry name" value="Sulfatase"/>
    <property type="match status" value="1"/>
</dbReference>
<name>A0ABP9ERQ2_9GAMM</name>
<keyword evidence="4" id="KW-0106">Calcium</keyword>
<keyword evidence="3" id="KW-0378">Hydrolase</keyword>
<dbReference type="InterPro" id="IPR024607">
    <property type="entry name" value="Sulfatase_CS"/>
</dbReference>
<dbReference type="Gene3D" id="3.40.720.10">
    <property type="entry name" value="Alkaline Phosphatase, subunit A"/>
    <property type="match status" value="1"/>
</dbReference>
<evidence type="ECO:0000313" key="8">
    <source>
        <dbReference type="EMBL" id="GAA4885672.1"/>
    </source>
</evidence>
<evidence type="ECO:0000313" key="9">
    <source>
        <dbReference type="Proteomes" id="UP001499988"/>
    </source>
</evidence>
<dbReference type="RefSeq" id="WP_345335122.1">
    <property type="nucleotide sequence ID" value="NZ_BAABJZ010000058.1"/>
</dbReference>